<protein>
    <recommendedName>
        <fullName evidence="2">N-acetyltransferase domain-containing protein</fullName>
    </recommendedName>
</protein>
<sequence length="248" mass="28383">MLYTNIVFCVQALLLSPLIFAQGTQHILTAEPRLRKATLNDSDDIATIVMAAFEPMPDWQYFRQFRHEFPEGHRECVRNGVTQMLTNANANTEVIEAPDGSAIPLVAMATWSKHQIPSLLFVLMRDAPKGCYQSLNITRALDYIRQFDAAEHKYVFDVFGETQVYLYELATHPYYQLRGAGTRLIERGIERGRREGVNVTLIAQPRAEGFYFKKGFKEMRNISVESVDGDQTFGYNVMAYDFDRNMST</sequence>
<dbReference type="AlphaFoldDB" id="A0A9W8ZAM5"/>
<accession>A0A9W8ZAM5</accession>
<proteinExistence type="predicted"/>
<dbReference type="CDD" id="cd04301">
    <property type="entry name" value="NAT_SF"/>
    <property type="match status" value="1"/>
</dbReference>
<evidence type="ECO:0000256" key="1">
    <source>
        <dbReference type="SAM" id="SignalP"/>
    </source>
</evidence>
<dbReference type="EMBL" id="JAPEVA010000052">
    <property type="protein sequence ID" value="KAJ4403329.1"/>
    <property type="molecule type" value="Genomic_DNA"/>
</dbReference>
<dbReference type="Proteomes" id="UP001140510">
    <property type="component" value="Unassembled WGS sequence"/>
</dbReference>
<feature type="domain" description="N-acetyltransferase" evidence="2">
    <location>
        <begin position="32"/>
        <end position="243"/>
    </location>
</feature>
<dbReference type="GO" id="GO:0016747">
    <property type="term" value="F:acyltransferase activity, transferring groups other than amino-acyl groups"/>
    <property type="evidence" value="ECO:0007669"/>
    <property type="project" value="InterPro"/>
</dbReference>
<keyword evidence="1" id="KW-0732">Signal</keyword>
<dbReference type="InterPro" id="IPR016181">
    <property type="entry name" value="Acyl_CoA_acyltransferase"/>
</dbReference>
<dbReference type="PANTHER" id="PTHR42791:SF1">
    <property type="entry name" value="N-ACETYLTRANSFERASE DOMAIN-CONTAINING PROTEIN"/>
    <property type="match status" value="1"/>
</dbReference>
<dbReference type="PROSITE" id="PS51186">
    <property type="entry name" value="GNAT"/>
    <property type="match status" value="1"/>
</dbReference>
<dbReference type="PANTHER" id="PTHR42791">
    <property type="entry name" value="GNAT FAMILY ACETYLTRANSFERASE"/>
    <property type="match status" value="1"/>
</dbReference>
<evidence type="ECO:0000313" key="4">
    <source>
        <dbReference type="Proteomes" id="UP001140510"/>
    </source>
</evidence>
<feature type="chain" id="PRO_5040937433" description="N-acetyltransferase domain-containing protein" evidence="1">
    <location>
        <begin position="22"/>
        <end position="248"/>
    </location>
</feature>
<dbReference type="InterPro" id="IPR052523">
    <property type="entry name" value="Trichothecene_AcTrans"/>
</dbReference>
<evidence type="ECO:0000313" key="3">
    <source>
        <dbReference type="EMBL" id="KAJ4403329.1"/>
    </source>
</evidence>
<comment type="caution">
    <text evidence="3">The sequence shown here is derived from an EMBL/GenBank/DDBJ whole genome shotgun (WGS) entry which is preliminary data.</text>
</comment>
<keyword evidence="4" id="KW-1185">Reference proteome</keyword>
<feature type="signal peptide" evidence="1">
    <location>
        <begin position="1"/>
        <end position="21"/>
    </location>
</feature>
<organism evidence="3 4">
    <name type="scientific">Didymella pomorum</name>
    <dbReference type="NCBI Taxonomy" id="749634"/>
    <lineage>
        <taxon>Eukaryota</taxon>
        <taxon>Fungi</taxon>
        <taxon>Dikarya</taxon>
        <taxon>Ascomycota</taxon>
        <taxon>Pezizomycotina</taxon>
        <taxon>Dothideomycetes</taxon>
        <taxon>Pleosporomycetidae</taxon>
        <taxon>Pleosporales</taxon>
        <taxon>Pleosporineae</taxon>
        <taxon>Didymellaceae</taxon>
        <taxon>Didymella</taxon>
    </lineage>
</organism>
<dbReference type="OrthoDB" id="4738875at2759"/>
<gene>
    <name evidence="3" type="ORF">N0V91_006560</name>
</gene>
<reference evidence="3" key="1">
    <citation type="submission" date="2022-10" db="EMBL/GenBank/DDBJ databases">
        <title>Tapping the CABI collections for fungal endophytes: first genome assemblies for Collariella, Neodidymelliopsis, Ascochyta clinopodiicola, Didymella pomorum, Didymosphaeria variabile, Neocosmospora piperis and Neocucurbitaria cava.</title>
        <authorList>
            <person name="Hill R."/>
        </authorList>
    </citation>
    <scope>NUCLEOTIDE SEQUENCE</scope>
    <source>
        <strain evidence="3">IMI 355091</strain>
    </source>
</reference>
<dbReference type="SUPFAM" id="SSF55729">
    <property type="entry name" value="Acyl-CoA N-acyltransferases (Nat)"/>
    <property type="match status" value="1"/>
</dbReference>
<dbReference type="Gene3D" id="3.40.630.30">
    <property type="match status" value="1"/>
</dbReference>
<evidence type="ECO:0000259" key="2">
    <source>
        <dbReference type="PROSITE" id="PS51186"/>
    </source>
</evidence>
<dbReference type="Pfam" id="PF13673">
    <property type="entry name" value="Acetyltransf_10"/>
    <property type="match status" value="1"/>
</dbReference>
<dbReference type="InterPro" id="IPR000182">
    <property type="entry name" value="GNAT_dom"/>
</dbReference>
<name>A0A9W8ZAM5_9PLEO</name>